<keyword evidence="3" id="KW-1185">Reference proteome</keyword>
<name>A0A4R5VBI9_9RHOB</name>
<dbReference type="Pfam" id="PF12120">
    <property type="entry name" value="Arr-ms"/>
    <property type="match status" value="1"/>
</dbReference>
<dbReference type="InterPro" id="IPR021975">
    <property type="entry name" value="Rifampin_Arr"/>
</dbReference>
<evidence type="ECO:0000259" key="1">
    <source>
        <dbReference type="Pfam" id="PF12120"/>
    </source>
</evidence>
<dbReference type="Proteomes" id="UP000295301">
    <property type="component" value="Unassembled WGS sequence"/>
</dbReference>
<comment type="caution">
    <text evidence="2">The sequence shown here is derived from an EMBL/GenBank/DDBJ whole genome shotgun (WGS) entry which is preliminary data.</text>
</comment>
<evidence type="ECO:0000313" key="3">
    <source>
        <dbReference type="Proteomes" id="UP000295301"/>
    </source>
</evidence>
<dbReference type="Gene3D" id="3.20.170.40">
    <property type="entry name" value="Rifampin ADP-ribosyltransferase domain"/>
    <property type="match status" value="1"/>
</dbReference>
<sequence>MGQTGGIGKMLVLPFYSTGWVDGMNRGTRKAIQKRAKRVPLADRPLFYNMVCGENLRWPLTAGERKRSAEIVAQLDPDTPFFHGGLAGRVMGNYLLPASETGHDPKNLKEHFPTRASLVYLTTSIDEAGIYAIQTGGKPGAIYLVEPEGPLELDVETFRPLELMLADRDLVRRYGRATLISSATAFACPRAKVLGIVQEFSAAFCVNAVKEARKHALDQVTRFERLGA</sequence>
<accession>A0A4R5VBI9</accession>
<feature type="domain" description="Rifampin ADP-ribosyltransferase" evidence="1">
    <location>
        <begin position="81"/>
        <end position="156"/>
    </location>
</feature>
<dbReference type="OrthoDB" id="5509356at2"/>
<reference evidence="2 3" key="1">
    <citation type="submission" date="2019-03" db="EMBL/GenBank/DDBJ databases">
        <title>Ruegeria lutea sp. nov., a novel strain, isolated from marine sediment, the Masan Bay, South Korea.</title>
        <authorList>
            <person name="Kim J."/>
            <person name="Kim D.-Y."/>
            <person name="Lee S.-S."/>
        </authorList>
    </citation>
    <scope>NUCLEOTIDE SEQUENCE [LARGE SCALE GENOMIC DNA]</scope>
    <source>
        <strain evidence="2 3">318-1</strain>
    </source>
</reference>
<proteinExistence type="predicted"/>
<dbReference type="InterPro" id="IPR038611">
    <property type="entry name" value="Arr_sf"/>
</dbReference>
<protein>
    <recommendedName>
        <fullName evidence="1">Rifampin ADP-ribosyltransferase domain-containing protein</fullName>
    </recommendedName>
</protein>
<gene>
    <name evidence="2" type="ORF">E1832_08615</name>
</gene>
<evidence type="ECO:0000313" key="2">
    <source>
        <dbReference type="EMBL" id="TDK49648.1"/>
    </source>
</evidence>
<dbReference type="AlphaFoldDB" id="A0A4R5VBI9"/>
<organism evidence="2 3">
    <name type="scientific">Antarcticimicrobium luteum</name>
    <dbReference type="NCBI Taxonomy" id="2547397"/>
    <lineage>
        <taxon>Bacteria</taxon>
        <taxon>Pseudomonadati</taxon>
        <taxon>Pseudomonadota</taxon>
        <taxon>Alphaproteobacteria</taxon>
        <taxon>Rhodobacterales</taxon>
        <taxon>Paracoccaceae</taxon>
        <taxon>Antarcticimicrobium</taxon>
    </lineage>
</organism>
<dbReference type="EMBL" id="SMUV01000061">
    <property type="protein sequence ID" value="TDK49648.1"/>
    <property type="molecule type" value="Genomic_DNA"/>
</dbReference>
<dbReference type="RefSeq" id="WP_133359336.1">
    <property type="nucleotide sequence ID" value="NZ_SMUV01000061.1"/>
</dbReference>